<evidence type="ECO:0000256" key="2">
    <source>
        <dbReference type="SAM" id="SignalP"/>
    </source>
</evidence>
<dbReference type="GeneID" id="93686458"/>
<dbReference type="EMBL" id="JAUSWK010000002">
    <property type="protein sequence ID" value="MDQ0566097.1"/>
    <property type="molecule type" value="Genomic_DNA"/>
</dbReference>
<proteinExistence type="predicted"/>
<dbReference type="AlphaFoldDB" id="A0A6I4U761"/>
<evidence type="ECO:0000313" key="5">
    <source>
        <dbReference type="Proteomes" id="UP000439914"/>
    </source>
</evidence>
<evidence type="ECO:0000256" key="1">
    <source>
        <dbReference type="SAM" id="MobiDB-lite"/>
    </source>
</evidence>
<feature type="region of interest" description="Disordered" evidence="1">
    <location>
        <begin position="668"/>
        <end position="694"/>
    </location>
</feature>
<dbReference type="Proteomes" id="UP001238601">
    <property type="component" value="Unassembled WGS sequence"/>
</dbReference>
<sequence>MIRNLFGASAMALALSSPAFAQEQKPLTETCPNLTAEEIEAIENYKGEFSENAWYARAYCVSVEEAERRMEIQNRGAIGPRTEPGPPPPPPAPDDSLGLLAQTLHEKEGDTFAGLWIQHRPTYGVMVAFTRDAASTLAKYTSDPLYVPVDRPGPSLTELRAAQDQLMRDLQALSVNWFGMGGNEATGKIEVRLGQSAEPIRQAAARGEIELPDFVVFEEPDPFPIAAPPVPPGDARVKGFPQFAYRTDGMARTLVGVPDVPARLELRDGCLWLSPEGEEPRIAVWEQSMALDLTDSGKVAVMNRFSGAKVYADSDVVLMGLQPGEVAPPNDVVGADSCPGPYRVVRGIVPREVWDKQRRDAAIAGRTQELGSRAAAEADYAADMARVAELKAWRAHALAEHGDVIASIYVNEDQGAAHMFHTDVLTRDELVPETLRPFVTGQVVQQGGTALEAARADIAAQIAAAGLDARVSIEEIGGFVDLYPADLAALSQAAVAGKITFPPLVRIMADNQGVIYRQDIPLRRDPEAIWYPLEAHPDFAAIRALVEDTPIMRPEPSPTDHNSSIWVARKPSRAGSLQQTHWLIASGYTLREIQALRAAGFDPVEALEDMNGRQTIEKRALTATDIVVAEPVAIDLGDAGGDGFSSTVRWRVVEVLKGNARPGQELGQRLASGERTDEAGVTRYGQSNDEPSLLPGLPTSLEPGSRWILHLSDALYRHVAYVQGGEGAARSDRDWYVAVGWMAPSRIDAEGMVHPITNYPEPIQLDELRKRIAPIQRALGLEQSGEEQ</sequence>
<protein>
    <submittedName>
        <fullName evidence="4">Uncharacterized protein</fullName>
    </submittedName>
</protein>
<evidence type="ECO:0000313" key="4">
    <source>
        <dbReference type="EMBL" id="MXP34458.1"/>
    </source>
</evidence>
<feature type="signal peptide" evidence="2">
    <location>
        <begin position="1"/>
        <end position="21"/>
    </location>
</feature>
<keyword evidence="2" id="KW-0732">Signal</keyword>
<accession>A0A6I4U761</accession>
<feature type="chain" id="PRO_5026088851" evidence="2">
    <location>
        <begin position="22"/>
        <end position="788"/>
    </location>
</feature>
<evidence type="ECO:0000313" key="3">
    <source>
        <dbReference type="EMBL" id="MDQ0566097.1"/>
    </source>
</evidence>
<dbReference type="RefSeq" id="WP_160765971.1">
    <property type="nucleotide sequence ID" value="NZ_JAUSWK010000002.1"/>
</dbReference>
<feature type="region of interest" description="Disordered" evidence="1">
    <location>
        <begin position="76"/>
        <end position="96"/>
    </location>
</feature>
<comment type="caution">
    <text evidence="4">The sequence shown here is derived from an EMBL/GenBank/DDBJ whole genome shotgun (WGS) entry which is preliminary data.</text>
</comment>
<reference evidence="4 5" key="1">
    <citation type="submission" date="2019-12" db="EMBL/GenBank/DDBJ databases">
        <title>Genomic-based taxomic classification of the family Erythrobacteraceae.</title>
        <authorList>
            <person name="Xu L."/>
        </authorList>
    </citation>
    <scope>NUCLEOTIDE SEQUENCE [LARGE SCALE GENOMIC DNA]</scope>
    <source>
        <strain evidence="4 5">CGMCC 1.8703</strain>
    </source>
</reference>
<reference evidence="3 6" key="2">
    <citation type="submission" date="2023-07" db="EMBL/GenBank/DDBJ databases">
        <title>Genomic Encyclopedia of Type Strains, Phase IV (KMG-IV): sequencing the most valuable type-strain genomes for metagenomic binning, comparative biology and taxonomic classification.</title>
        <authorList>
            <person name="Goeker M."/>
        </authorList>
    </citation>
    <scope>NUCLEOTIDE SEQUENCE [LARGE SCALE GENOMIC DNA]</scope>
    <source>
        <strain evidence="3 6">DSM 14432</strain>
    </source>
</reference>
<dbReference type="EMBL" id="WTYG01000001">
    <property type="protein sequence ID" value="MXP34458.1"/>
    <property type="molecule type" value="Genomic_DNA"/>
</dbReference>
<dbReference type="Proteomes" id="UP000439914">
    <property type="component" value="Unassembled WGS sequence"/>
</dbReference>
<gene>
    <name evidence="4" type="ORF">GRI55_01585</name>
    <name evidence="3" type="ORF">QOZ97_001630</name>
</gene>
<organism evidence="4 5">
    <name type="scientific">Qipengyuania citrea</name>
    <dbReference type="NCBI Taxonomy" id="225971"/>
    <lineage>
        <taxon>Bacteria</taxon>
        <taxon>Pseudomonadati</taxon>
        <taxon>Pseudomonadota</taxon>
        <taxon>Alphaproteobacteria</taxon>
        <taxon>Sphingomonadales</taxon>
        <taxon>Erythrobacteraceae</taxon>
        <taxon>Qipengyuania</taxon>
    </lineage>
</organism>
<feature type="compositionally biased region" description="Pro residues" evidence="1">
    <location>
        <begin position="83"/>
        <end position="93"/>
    </location>
</feature>
<evidence type="ECO:0000313" key="6">
    <source>
        <dbReference type="Proteomes" id="UP001238601"/>
    </source>
</evidence>
<name>A0A6I4U761_9SPHN</name>
<keyword evidence="6" id="KW-1185">Reference proteome</keyword>